<evidence type="ECO:0000313" key="9">
    <source>
        <dbReference type="Proteomes" id="UP001216907"/>
    </source>
</evidence>
<evidence type="ECO:0000256" key="2">
    <source>
        <dbReference type="ARBA" id="ARBA00022475"/>
    </source>
</evidence>
<evidence type="ECO:0000256" key="3">
    <source>
        <dbReference type="ARBA" id="ARBA00022692"/>
    </source>
</evidence>
<proteinExistence type="predicted"/>
<dbReference type="PANTHER" id="PTHR34187:SF2">
    <property type="entry name" value="DUF202 DOMAIN-CONTAINING PROTEIN"/>
    <property type="match status" value="1"/>
</dbReference>
<keyword evidence="5 6" id="KW-0472">Membrane</keyword>
<keyword evidence="9" id="KW-1185">Reference proteome</keyword>
<keyword evidence="4 6" id="KW-1133">Transmembrane helix</keyword>
<dbReference type="Proteomes" id="UP001216907">
    <property type="component" value="Unassembled WGS sequence"/>
</dbReference>
<gene>
    <name evidence="8" type="ORF">PZE19_24135</name>
</gene>
<dbReference type="EMBL" id="JARRAG010000002">
    <property type="protein sequence ID" value="MDG3006873.1"/>
    <property type="molecule type" value="Genomic_DNA"/>
</dbReference>
<feature type="transmembrane region" description="Helical" evidence="6">
    <location>
        <begin position="21"/>
        <end position="42"/>
    </location>
</feature>
<reference evidence="8 9" key="1">
    <citation type="submission" date="2023-03" db="EMBL/GenBank/DDBJ databases">
        <title>Paludisphaera mucosa sp. nov. a novel planctomycete from northern fen.</title>
        <authorList>
            <person name="Ivanova A."/>
        </authorList>
    </citation>
    <scope>NUCLEOTIDE SEQUENCE [LARGE SCALE GENOMIC DNA]</scope>
    <source>
        <strain evidence="8 9">Pla2</strain>
    </source>
</reference>
<evidence type="ECO:0000313" key="8">
    <source>
        <dbReference type="EMBL" id="MDG3006873.1"/>
    </source>
</evidence>
<dbReference type="PANTHER" id="PTHR34187">
    <property type="entry name" value="FGR18P"/>
    <property type="match status" value="1"/>
</dbReference>
<dbReference type="Pfam" id="PF02656">
    <property type="entry name" value="DUF202"/>
    <property type="match status" value="1"/>
</dbReference>
<dbReference type="InterPro" id="IPR003807">
    <property type="entry name" value="DUF202"/>
</dbReference>
<keyword evidence="2" id="KW-1003">Cell membrane</keyword>
<organism evidence="8 9">
    <name type="scientific">Paludisphaera mucosa</name>
    <dbReference type="NCBI Taxonomy" id="3030827"/>
    <lineage>
        <taxon>Bacteria</taxon>
        <taxon>Pseudomonadati</taxon>
        <taxon>Planctomycetota</taxon>
        <taxon>Planctomycetia</taxon>
        <taxon>Isosphaerales</taxon>
        <taxon>Isosphaeraceae</taxon>
        <taxon>Paludisphaera</taxon>
    </lineage>
</organism>
<evidence type="ECO:0000259" key="7">
    <source>
        <dbReference type="Pfam" id="PF02656"/>
    </source>
</evidence>
<evidence type="ECO:0000256" key="6">
    <source>
        <dbReference type="SAM" id="Phobius"/>
    </source>
</evidence>
<dbReference type="RefSeq" id="WP_277863164.1">
    <property type="nucleotide sequence ID" value="NZ_JARRAG010000002.1"/>
</dbReference>
<feature type="transmembrane region" description="Helical" evidence="6">
    <location>
        <begin position="62"/>
        <end position="83"/>
    </location>
</feature>
<evidence type="ECO:0000256" key="5">
    <source>
        <dbReference type="ARBA" id="ARBA00023136"/>
    </source>
</evidence>
<evidence type="ECO:0000256" key="4">
    <source>
        <dbReference type="ARBA" id="ARBA00022989"/>
    </source>
</evidence>
<comment type="caution">
    <text evidence="8">The sequence shown here is derived from an EMBL/GenBank/DDBJ whole genome shotgun (WGS) entry which is preliminary data.</text>
</comment>
<keyword evidence="3 6" id="KW-0812">Transmembrane</keyword>
<dbReference type="InterPro" id="IPR052053">
    <property type="entry name" value="IM_YidH-like"/>
</dbReference>
<feature type="transmembrane region" description="Helical" evidence="6">
    <location>
        <begin position="103"/>
        <end position="125"/>
    </location>
</feature>
<protein>
    <submittedName>
        <fullName evidence="8">DUF202 domain-containing protein</fullName>
    </submittedName>
</protein>
<evidence type="ECO:0000256" key="1">
    <source>
        <dbReference type="ARBA" id="ARBA00004651"/>
    </source>
</evidence>
<name>A0ABT6FH11_9BACT</name>
<sequence>MDAEPRKPVDDPRVYLAAERTYLAWVRTSLGLMGFGFLIARFGFLLRGMESAEPSPGRHSPLAPVLGSAIVAFGVGVCLTAALRHRTYIESLRAGVANPQLHLRTTLVVASVLAIAGLAMTLLILTS</sequence>
<comment type="subcellular location">
    <subcellularLocation>
        <location evidence="1">Cell membrane</location>
        <topology evidence="1">Multi-pass membrane protein</topology>
    </subcellularLocation>
</comment>
<feature type="domain" description="DUF202" evidence="7">
    <location>
        <begin position="13"/>
        <end position="87"/>
    </location>
</feature>
<accession>A0ABT6FH11</accession>